<accession>A0A4R7TEX3</accession>
<evidence type="ECO:0000313" key="3">
    <source>
        <dbReference type="Proteomes" id="UP000295151"/>
    </source>
</evidence>
<proteinExistence type="predicted"/>
<dbReference type="PANTHER" id="PTHR43162">
    <property type="match status" value="1"/>
</dbReference>
<evidence type="ECO:0000313" key="2">
    <source>
        <dbReference type="EMBL" id="TDU90761.1"/>
    </source>
</evidence>
<dbReference type="Pfam" id="PF05368">
    <property type="entry name" value="NmrA"/>
    <property type="match status" value="1"/>
</dbReference>
<dbReference type="InterPro" id="IPR036291">
    <property type="entry name" value="NAD(P)-bd_dom_sf"/>
</dbReference>
<dbReference type="PANTHER" id="PTHR43162:SF1">
    <property type="entry name" value="PRESTALK A DIFFERENTIATION PROTEIN A"/>
    <property type="match status" value="1"/>
</dbReference>
<dbReference type="InterPro" id="IPR051604">
    <property type="entry name" value="Ergot_Alk_Oxidoreductase"/>
</dbReference>
<protein>
    <submittedName>
        <fullName evidence="2">Uncharacterized protein YbjT (DUF2867 family)</fullName>
    </submittedName>
</protein>
<name>A0A4R7TEX3_9ACTN</name>
<comment type="caution">
    <text evidence="2">The sequence shown here is derived from an EMBL/GenBank/DDBJ whole genome shotgun (WGS) entry which is preliminary data.</text>
</comment>
<dbReference type="AlphaFoldDB" id="A0A4R7TEX3"/>
<dbReference type="SUPFAM" id="SSF51735">
    <property type="entry name" value="NAD(P)-binding Rossmann-fold domains"/>
    <property type="match status" value="1"/>
</dbReference>
<dbReference type="InterPro" id="IPR008030">
    <property type="entry name" value="NmrA-like"/>
</dbReference>
<organism evidence="2 3">
    <name type="scientific">Kribbella voronezhensis</name>
    <dbReference type="NCBI Taxonomy" id="2512212"/>
    <lineage>
        <taxon>Bacteria</taxon>
        <taxon>Bacillati</taxon>
        <taxon>Actinomycetota</taxon>
        <taxon>Actinomycetes</taxon>
        <taxon>Propionibacteriales</taxon>
        <taxon>Kribbellaceae</taxon>
        <taxon>Kribbella</taxon>
    </lineage>
</organism>
<gene>
    <name evidence="2" type="ORF">EV138_4356</name>
</gene>
<evidence type="ECO:0000259" key="1">
    <source>
        <dbReference type="Pfam" id="PF05368"/>
    </source>
</evidence>
<dbReference type="Gene3D" id="3.40.50.720">
    <property type="entry name" value="NAD(P)-binding Rossmann-like Domain"/>
    <property type="match status" value="1"/>
</dbReference>
<sequence length="281" mass="29961">MTTILVTGATGRVGRHVVQGLLEAGTTVRALVRNPAGAALPEAVEVVQGDITDEAAVERAATGVDAAFFLWPSFSAEGARPVVAALTEQVSRVVYLSSMSVRDDRPPAANGVWGQIEDLLVGSDWTYLRAGGFAVNTLGWAAEFRRGDVVRVASPEAGRSLIHERDIAAVAVVTLLDDKHIGQKYVLTGPEVLTQTQQITILSEVTGKPMRIEEQTPAEARQAMLALGADPTLAETSVAYWASLVTNPEPVSPTVPTLLSRPALTYRTWAQEHATAFQLTP</sequence>
<feature type="domain" description="NmrA-like" evidence="1">
    <location>
        <begin position="3"/>
        <end position="224"/>
    </location>
</feature>
<dbReference type="EMBL" id="SOCE01000001">
    <property type="protein sequence ID" value="TDU90761.1"/>
    <property type="molecule type" value="Genomic_DNA"/>
</dbReference>
<dbReference type="RefSeq" id="WP_133980629.1">
    <property type="nucleotide sequence ID" value="NZ_SOCE01000001.1"/>
</dbReference>
<reference evidence="2 3" key="1">
    <citation type="submission" date="2019-03" db="EMBL/GenBank/DDBJ databases">
        <title>Genomic Encyclopedia of Type Strains, Phase III (KMG-III): the genomes of soil and plant-associated and newly described type strains.</title>
        <authorList>
            <person name="Whitman W."/>
        </authorList>
    </citation>
    <scope>NUCLEOTIDE SEQUENCE [LARGE SCALE GENOMIC DNA]</scope>
    <source>
        <strain evidence="2 3">VKM Ac-2575</strain>
    </source>
</reference>
<dbReference type="Proteomes" id="UP000295151">
    <property type="component" value="Unassembled WGS sequence"/>
</dbReference>
<dbReference type="Gene3D" id="3.90.25.10">
    <property type="entry name" value="UDP-galactose 4-epimerase, domain 1"/>
    <property type="match status" value="1"/>
</dbReference>
<keyword evidence="3" id="KW-1185">Reference proteome</keyword>
<dbReference type="OrthoDB" id="5510591at2"/>